<dbReference type="Proteomes" id="UP001642260">
    <property type="component" value="Unassembled WGS sequence"/>
</dbReference>
<dbReference type="EMBL" id="CAKOAT010130709">
    <property type="protein sequence ID" value="CAH8336784.1"/>
    <property type="molecule type" value="Genomic_DNA"/>
</dbReference>
<comment type="caution">
    <text evidence="1">The sequence shown here is derived from an EMBL/GenBank/DDBJ whole genome shotgun (WGS) entry which is preliminary data.</text>
</comment>
<sequence>MKELQRTDFWKLRRAYSQGFKSMLKLQHFTSSVCQEHSLFSMRLSTLLPLSDPSLEPLQINILDYILGLADLTGDLMRMAIGRISDGEVEFAQRICQLVRQIHRELFLVVPQVDDSYDMKSKMEVILQSVIKIENACFSVHVQGSEYIPLLGDDAPMSFLLGGADVE</sequence>
<dbReference type="InterPro" id="IPR016069">
    <property type="entry name" value="Translin_C"/>
</dbReference>
<dbReference type="Gene3D" id="1.20.58.200">
    <property type="entry name" value="Translin, domain 2"/>
    <property type="match status" value="1"/>
</dbReference>
<protein>
    <recommendedName>
        <fullName evidence="3">Translin</fullName>
    </recommendedName>
</protein>
<name>A0ABC8JY95_ERUVS</name>
<dbReference type="PANTHER" id="PTHR10741">
    <property type="entry name" value="TRANSLIN AND TRANSLIN ASSOCIATED PROTEIN X"/>
    <property type="match status" value="1"/>
</dbReference>
<reference evidence="1 2" key="1">
    <citation type="submission" date="2022-03" db="EMBL/GenBank/DDBJ databases">
        <authorList>
            <person name="Macdonald S."/>
            <person name="Ahmed S."/>
            <person name="Newling K."/>
        </authorList>
    </citation>
    <scope>NUCLEOTIDE SEQUENCE [LARGE SCALE GENOMIC DNA]</scope>
</reference>
<gene>
    <name evidence="1" type="ORF">ERUC_LOCUS13900</name>
</gene>
<evidence type="ECO:0000313" key="1">
    <source>
        <dbReference type="EMBL" id="CAH8336784.1"/>
    </source>
</evidence>
<accession>A0ABC8JY95</accession>
<evidence type="ECO:0008006" key="3">
    <source>
        <dbReference type="Google" id="ProtNLM"/>
    </source>
</evidence>
<dbReference type="AlphaFoldDB" id="A0ABC8JY95"/>
<dbReference type="InterPro" id="IPR002848">
    <property type="entry name" value="Translin_fam"/>
</dbReference>
<evidence type="ECO:0000313" key="2">
    <source>
        <dbReference type="Proteomes" id="UP001642260"/>
    </source>
</evidence>
<organism evidence="1 2">
    <name type="scientific">Eruca vesicaria subsp. sativa</name>
    <name type="common">Garden rocket</name>
    <name type="synonym">Eruca sativa</name>
    <dbReference type="NCBI Taxonomy" id="29727"/>
    <lineage>
        <taxon>Eukaryota</taxon>
        <taxon>Viridiplantae</taxon>
        <taxon>Streptophyta</taxon>
        <taxon>Embryophyta</taxon>
        <taxon>Tracheophyta</taxon>
        <taxon>Spermatophyta</taxon>
        <taxon>Magnoliopsida</taxon>
        <taxon>eudicotyledons</taxon>
        <taxon>Gunneridae</taxon>
        <taxon>Pentapetalae</taxon>
        <taxon>rosids</taxon>
        <taxon>malvids</taxon>
        <taxon>Brassicales</taxon>
        <taxon>Brassicaceae</taxon>
        <taxon>Brassiceae</taxon>
        <taxon>Eruca</taxon>
    </lineage>
</organism>
<dbReference type="FunFam" id="1.20.58.200:FF:000001">
    <property type="entry name" value="Translin-associated factor X"/>
    <property type="match status" value="1"/>
</dbReference>
<keyword evidence="2" id="KW-1185">Reference proteome</keyword>
<dbReference type="SUPFAM" id="SSF74784">
    <property type="entry name" value="Translin"/>
    <property type="match status" value="1"/>
</dbReference>
<dbReference type="Pfam" id="PF01997">
    <property type="entry name" value="Translin"/>
    <property type="match status" value="1"/>
</dbReference>
<proteinExistence type="predicted"/>
<dbReference type="InterPro" id="IPR036081">
    <property type="entry name" value="Translin_sf"/>
</dbReference>